<evidence type="ECO:0000256" key="1">
    <source>
        <dbReference type="SAM" id="SignalP"/>
    </source>
</evidence>
<protein>
    <submittedName>
        <fullName evidence="2">Uncharacterized protein</fullName>
    </submittedName>
</protein>
<comment type="caution">
    <text evidence="2">The sequence shown here is derived from an EMBL/GenBank/DDBJ whole genome shotgun (WGS) entry which is preliminary data.</text>
</comment>
<feature type="chain" id="PRO_5004631506" evidence="1">
    <location>
        <begin position="34"/>
        <end position="442"/>
    </location>
</feature>
<dbReference type="Proteomes" id="UP000016646">
    <property type="component" value="Unassembled WGS sequence"/>
</dbReference>
<gene>
    <name evidence="3" type="ORF">HMPREF0860_0825</name>
    <name evidence="2" type="ORF">HMPREF1325_2129</name>
</gene>
<dbReference type="InterPro" id="IPR010727">
    <property type="entry name" value="DUF1302"/>
</dbReference>
<evidence type="ECO:0000313" key="5">
    <source>
        <dbReference type="Proteomes" id="UP000016646"/>
    </source>
</evidence>
<dbReference type="RefSeq" id="WP_021329637.1">
    <property type="nucleotide sequence ID" value="NZ_AUZJ01000013.1"/>
</dbReference>
<accession>U2MSE4</accession>
<dbReference type="PATRIC" id="fig|1125725.3.peg.571"/>
<dbReference type="OrthoDB" id="9801336at2"/>
<evidence type="ECO:0000313" key="4">
    <source>
        <dbReference type="Proteomes" id="UP000016412"/>
    </source>
</evidence>
<keyword evidence="1" id="KW-0732">Signal</keyword>
<sequence length="442" mass="47993">MKLLILKMLQLVRRYRTAVFGAVCVLSASFAFSQDITFSGSAKTAVGVFIRGDNAGDFSPAKETVSGEIDARFADCTVFIAGNAYFNALAANSGGSFSVTDGLGAELQEAYFTWTSNEFGNGLTAGLKFGRQITAWGKADGIRIADILCPQNLASLGTSNYSESRLGIDAIKGTLSGTYFTADAYWIPFFRPSALPFESWNPLRKALIPSSVGAVPVVLGDISKPELNIANSSYAARVSFWFPAIDFSLYGYYGFDDSPNLSYVPDMPPKITVTGKYYRYGMAGFDLAVPAGAFVIRAESAFFIERALQLGQTSLGGYKRKNELRALAGFDWNKNGWMLTAQYYGDVVFAYVDSLARDAYEHGATANLSKTLFSETLTLSCTGLVRLNDLDGFAGLKAKYNLTDEISLALAFDGYFPGPKSDGTYGKYKDLSCVRFEGTVRF</sequence>
<dbReference type="EMBL" id="AUZJ01000013">
    <property type="protein sequence ID" value="ERF61335.1"/>
    <property type="molecule type" value="Genomic_DNA"/>
</dbReference>
<reference evidence="4 5" key="1">
    <citation type="submission" date="2013-08" db="EMBL/GenBank/DDBJ databases">
        <authorList>
            <person name="Durkin A.S."/>
            <person name="Haft D.R."/>
            <person name="McCorrison J."/>
            <person name="Torralba M."/>
            <person name="Gillis M."/>
            <person name="Haft D.H."/>
            <person name="Methe B."/>
            <person name="Sutton G."/>
            <person name="Nelson K.E."/>
        </authorList>
    </citation>
    <scope>NUCLEOTIDE SEQUENCE [LARGE SCALE GENOMIC DNA]</scope>
    <source>
        <strain evidence="3 5">ATCC 35536</strain>
        <strain evidence="2 4">VPI DR56BR1116</strain>
    </source>
</reference>
<dbReference type="EMBL" id="AVQI01000020">
    <property type="protein sequence ID" value="ERK04555.1"/>
    <property type="molecule type" value="Genomic_DNA"/>
</dbReference>
<dbReference type="STRING" id="1125725.HMPREF1325_2129"/>
<evidence type="ECO:0000313" key="3">
    <source>
        <dbReference type="EMBL" id="ERK04555.1"/>
    </source>
</evidence>
<keyword evidence="5" id="KW-1185">Reference proteome</keyword>
<organism evidence="2 4">
    <name type="scientific">Treponema socranskii subsp. socranskii VPI DR56BR1116 = ATCC 35536</name>
    <dbReference type="NCBI Taxonomy" id="1125725"/>
    <lineage>
        <taxon>Bacteria</taxon>
        <taxon>Pseudomonadati</taxon>
        <taxon>Spirochaetota</taxon>
        <taxon>Spirochaetia</taxon>
        <taxon>Spirochaetales</taxon>
        <taxon>Treponemataceae</taxon>
        <taxon>Treponema</taxon>
    </lineage>
</organism>
<dbReference type="Pfam" id="PF06980">
    <property type="entry name" value="DUF1302"/>
    <property type="match status" value="1"/>
</dbReference>
<feature type="signal peptide" evidence="1">
    <location>
        <begin position="1"/>
        <end position="33"/>
    </location>
</feature>
<evidence type="ECO:0000313" key="2">
    <source>
        <dbReference type="EMBL" id="ERF61335.1"/>
    </source>
</evidence>
<name>U2MSE4_TRESO</name>
<dbReference type="eggNOG" id="COG3103">
    <property type="taxonomic scope" value="Bacteria"/>
</dbReference>
<dbReference type="AlphaFoldDB" id="U2MSE4"/>
<dbReference type="Proteomes" id="UP000016412">
    <property type="component" value="Unassembled WGS sequence"/>
</dbReference>
<proteinExistence type="predicted"/>